<protein>
    <submittedName>
        <fullName evidence="1">Uncharacterized protein</fullName>
    </submittedName>
</protein>
<gene>
    <name evidence="1" type="ORF">SAMN04244573_01226</name>
</gene>
<dbReference type="EMBL" id="FOFJ01000008">
    <property type="protein sequence ID" value="SEQ22894.1"/>
    <property type="molecule type" value="Genomic_DNA"/>
</dbReference>
<proteinExistence type="predicted"/>
<sequence length="264" mass="29243">MRAVIRLGAKLPNNAISWTDHPLASAAQMFRSSYGSEVGVGLILDINYRGSQMNEPAAIWALRKIVFDKEIGSTQNVILSQASEALSAVMSRIATLRKLVASSPIQSTYTAPEIPSVLSDLCYQAGIASTILFNDAKRGRKESALAYELRQKRLKYINYWCNTQNLKTPTLRDRSVRNALTHMDEYLADALTKENSVGWFIDIAIESRGQFAAPQGIKKVGFCRSYVRAEDKILHLDREISLSALEEECVALLAVVFGVTPRAT</sequence>
<organism evidence="1 2">
    <name type="scientific">Azotobacter beijerinckii</name>
    <dbReference type="NCBI Taxonomy" id="170623"/>
    <lineage>
        <taxon>Bacteria</taxon>
        <taxon>Pseudomonadati</taxon>
        <taxon>Pseudomonadota</taxon>
        <taxon>Gammaproteobacteria</taxon>
        <taxon>Pseudomonadales</taxon>
        <taxon>Pseudomonadaceae</taxon>
        <taxon>Azotobacter</taxon>
    </lineage>
</organism>
<evidence type="ECO:0000313" key="2">
    <source>
        <dbReference type="Proteomes" id="UP000199267"/>
    </source>
</evidence>
<dbReference type="Proteomes" id="UP000199267">
    <property type="component" value="Unassembled WGS sequence"/>
</dbReference>
<evidence type="ECO:0000313" key="1">
    <source>
        <dbReference type="EMBL" id="SEQ22894.1"/>
    </source>
</evidence>
<accession>A0A1H9EAV7</accession>
<dbReference type="AlphaFoldDB" id="A0A1H9EAV7"/>
<reference evidence="1 2" key="1">
    <citation type="submission" date="2016-10" db="EMBL/GenBank/DDBJ databases">
        <authorList>
            <person name="de Groot N.N."/>
        </authorList>
    </citation>
    <scope>NUCLEOTIDE SEQUENCE [LARGE SCALE GENOMIC DNA]</scope>
    <source>
        <strain evidence="1 2">DSM 378</strain>
    </source>
</reference>
<name>A0A1H9EAV7_9GAMM</name>